<dbReference type="Gene3D" id="3.40.50.2300">
    <property type="match status" value="2"/>
</dbReference>
<gene>
    <name evidence="5" type="ORF">ACFOZ4_16890</name>
</gene>
<dbReference type="Pfam" id="PF00532">
    <property type="entry name" value="Peripla_BP_1"/>
    <property type="match status" value="1"/>
</dbReference>
<protein>
    <submittedName>
        <fullName evidence="5">GntR family transcriptional regulator</fullName>
    </submittedName>
</protein>
<dbReference type="InterPro" id="IPR000524">
    <property type="entry name" value="Tscrpt_reg_HTH_GntR"/>
</dbReference>
<accession>A0ABV8LR98</accession>
<reference evidence="6" key="1">
    <citation type="journal article" date="2019" name="Int. J. Syst. Evol. Microbiol.">
        <title>The Global Catalogue of Microorganisms (GCM) 10K type strain sequencing project: providing services to taxonomists for standard genome sequencing and annotation.</title>
        <authorList>
            <consortium name="The Broad Institute Genomics Platform"/>
            <consortium name="The Broad Institute Genome Sequencing Center for Infectious Disease"/>
            <person name="Wu L."/>
            <person name="Ma J."/>
        </authorList>
    </citation>
    <scope>NUCLEOTIDE SEQUENCE [LARGE SCALE GENOMIC DNA]</scope>
    <source>
        <strain evidence="6">CGMCC 4.7289</strain>
    </source>
</reference>
<dbReference type="CDD" id="cd06267">
    <property type="entry name" value="PBP1_LacI_sugar_binding-like"/>
    <property type="match status" value="1"/>
</dbReference>
<dbReference type="Proteomes" id="UP001595816">
    <property type="component" value="Unassembled WGS sequence"/>
</dbReference>
<evidence type="ECO:0000256" key="3">
    <source>
        <dbReference type="ARBA" id="ARBA00023163"/>
    </source>
</evidence>
<evidence type="ECO:0000256" key="2">
    <source>
        <dbReference type="ARBA" id="ARBA00023125"/>
    </source>
</evidence>
<sequence>MSCRRPELRRPALSEQPEPLLYQQIKQDLLAAVARGDYRLDQPFITQREVCERYGVSTTTAVRALTDLVTDGVLLRRRGKGTYVAPQREASHREVLQQEVAQGVACIVHGLPGPHVSGIVQGVESVLSERGFRMFLADSDGTAAREARALRQAIATGAAGVILYPVDGEANTDLLEEVRRSGIPLVLVDRYRTDLATDAVVTDDFGLGHRLTAELIARGHRRIGTLWSETRSTSVRDRLTGHQQALREHGLPILPELTTLSSYFPAPEAVRRAALARLFDAAEPPTALLCANAYVVAAVAGDLLSLTGRRRVELAGLDDAGPYDILPLTSVAAALPSRVMGERAAELLLDRVDAGDAYADPQRIVLTAEIRTAARPVAQLQILTH</sequence>
<keyword evidence="2" id="KW-0238">DNA-binding</keyword>
<dbReference type="InterPro" id="IPR036388">
    <property type="entry name" value="WH-like_DNA-bd_sf"/>
</dbReference>
<feature type="domain" description="HTH gntR-type" evidence="4">
    <location>
        <begin position="19"/>
        <end position="87"/>
    </location>
</feature>
<dbReference type="SUPFAM" id="SSF53822">
    <property type="entry name" value="Periplasmic binding protein-like I"/>
    <property type="match status" value="1"/>
</dbReference>
<keyword evidence="1" id="KW-0805">Transcription regulation</keyword>
<evidence type="ECO:0000259" key="4">
    <source>
        <dbReference type="PROSITE" id="PS50949"/>
    </source>
</evidence>
<name>A0ABV8LR98_9ACTN</name>
<dbReference type="CDD" id="cd07377">
    <property type="entry name" value="WHTH_GntR"/>
    <property type="match status" value="1"/>
</dbReference>
<dbReference type="SMART" id="SM00345">
    <property type="entry name" value="HTH_GNTR"/>
    <property type="match status" value="1"/>
</dbReference>
<evidence type="ECO:0000313" key="5">
    <source>
        <dbReference type="EMBL" id="MFC4132284.1"/>
    </source>
</evidence>
<dbReference type="InterPro" id="IPR028082">
    <property type="entry name" value="Peripla_BP_I"/>
</dbReference>
<dbReference type="PANTHER" id="PTHR30146">
    <property type="entry name" value="LACI-RELATED TRANSCRIPTIONAL REPRESSOR"/>
    <property type="match status" value="1"/>
</dbReference>
<dbReference type="InterPro" id="IPR036390">
    <property type="entry name" value="WH_DNA-bd_sf"/>
</dbReference>
<dbReference type="PROSITE" id="PS50949">
    <property type="entry name" value="HTH_GNTR"/>
    <property type="match status" value="1"/>
</dbReference>
<organism evidence="5 6">
    <name type="scientific">Hamadaea flava</name>
    <dbReference type="NCBI Taxonomy" id="1742688"/>
    <lineage>
        <taxon>Bacteria</taxon>
        <taxon>Bacillati</taxon>
        <taxon>Actinomycetota</taxon>
        <taxon>Actinomycetes</taxon>
        <taxon>Micromonosporales</taxon>
        <taxon>Micromonosporaceae</taxon>
        <taxon>Hamadaea</taxon>
    </lineage>
</organism>
<proteinExistence type="predicted"/>
<keyword evidence="3" id="KW-0804">Transcription</keyword>
<dbReference type="Gene3D" id="1.10.10.10">
    <property type="entry name" value="Winged helix-like DNA-binding domain superfamily/Winged helix DNA-binding domain"/>
    <property type="match status" value="1"/>
</dbReference>
<dbReference type="InterPro" id="IPR001761">
    <property type="entry name" value="Peripla_BP/Lac1_sug-bd_dom"/>
</dbReference>
<dbReference type="SUPFAM" id="SSF46785">
    <property type="entry name" value="Winged helix' DNA-binding domain"/>
    <property type="match status" value="1"/>
</dbReference>
<evidence type="ECO:0000256" key="1">
    <source>
        <dbReference type="ARBA" id="ARBA00023015"/>
    </source>
</evidence>
<dbReference type="PANTHER" id="PTHR30146:SF109">
    <property type="entry name" value="HTH-TYPE TRANSCRIPTIONAL REGULATOR GALS"/>
    <property type="match status" value="1"/>
</dbReference>
<dbReference type="Pfam" id="PF00392">
    <property type="entry name" value="GntR"/>
    <property type="match status" value="1"/>
</dbReference>
<dbReference type="EMBL" id="JBHSAY010000009">
    <property type="protein sequence ID" value="MFC4132284.1"/>
    <property type="molecule type" value="Genomic_DNA"/>
</dbReference>
<dbReference type="RefSeq" id="WP_382190103.1">
    <property type="nucleotide sequence ID" value="NZ_JBHSAY010000009.1"/>
</dbReference>
<evidence type="ECO:0000313" key="6">
    <source>
        <dbReference type="Proteomes" id="UP001595816"/>
    </source>
</evidence>
<keyword evidence="6" id="KW-1185">Reference proteome</keyword>
<comment type="caution">
    <text evidence="5">The sequence shown here is derived from an EMBL/GenBank/DDBJ whole genome shotgun (WGS) entry which is preliminary data.</text>
</comment>